<sequence length="216" mass="24790">MIIYWRGKGDRLIRISIPFLESDRSIQIKWSELEKEGLSALGAVEMEFYVFHRYDKSGYEPTWTGLQCYSEVKQAEVDDVLFALERSQRQWGALSPFSVLERVGGECFLRSPGPHGMSDVFKHFGQLTHAHALCALANPSINSYRRLRPYTFAPSNITWGFENRMCLIRAPHVRGQGTHLENRLPGADHNPYLMIAAMFAAGLDGIRNRTPFRIRW</sequence>
<gene>
    <name evidence="1" type="ORF">FAVT5_0260</name>
</gene>
<evidence type="ECO:0000313" key="2">
    <source>
        <dbReference type="Proteomes" id="UP000501793"/>
    </source>
</evidence>
<accession>A0ACA8Z4R1</accession>
<reference evidence="1" key="1">
    <citation type="submission" date="2020-04" db="EMBL/GenBank/DDBJ databases">
        <authorList>
            <person name="Hogendoorn C."/>
        </authorList>
    </citation>
    <scope>NUCLEOTIDE SEQUENCE</scope>
    <source>
        <strain evidence="1">FAVT5</strain>
    </source>
</reference>
<proteinExistence type="predicted"/>
<name>A0ACA8Z4R1_9BACL</name>
<protein>
    <submittedName>
        <fullName evidence="1">Uncharacterized protein</fullName>
    </submittedName>
</protein>
<evidence type="ECO:0000313" key="1">
    <source>
        <dbReference type="EMBL" id="CAB3389430.1"/>
    </source>
</evidence>
<dbReference type="EMBL" id="LR792684">
    <property type="protein sequence ID" value="CAB3389430.1"/>
    <property type="molecule type" value="Genomic_DNA"/>
</dbReference>
<keyword evidence="2" id="KW-1185">Reference proteome</keyword>
<organism evidence="1 2">
    <name type="scientific">Kyrpidia spormannii</name>
    <dbReference type="NCBI Taxonomy" id="2055160"/>
    <lineage>
        <taxon>Bacteria</taxon>
        <taxon>Bacillati</taxon>
        <taxon>Bacillota</taxon>
        <taxon>Bacilli</taxon>
        <taxon>Bacillales</taxon>
        <taxon>Alicyclobacillaceae</taxon>
        <taxon>Kyrpidia</taxon>
    </lineage>
</organism>
<dbReference type="Proteomes" id="UP000501793">
    <property type="component" value="Chromosome"/>
</dbReference>